<dbReference type="InterPro" id="IPR003173">
    <property type="entry name" value="PC4_C"/>
</dbReference>
<dbReference type="EMBL" id="JAGPXD010000004">
    <property type="protein sequence ID" value="KAH7358287.1"/>
    <property type="molecule type" value="Genomic_DNA"/>
</dbReference>
<evidence type="ECO:0000313" key="10">
    <source>
        <dbReference type="Proteomes" id="UP000813385"/>
    </source>
</evidence>
<reference evidence="9" key="1">
    <citation type="journal article" date="2021" name="Nat. Commun.">
        <title>Genetic determinants of endophytism in the Arabidopsis root mycobiome.</title>
        <authorList>
            <person name="Mesny F."/>
            <person name="Miyauchi S."/>
            <person name="Thiergart T."/>
            <person name="Pickel B."/>
            <person name="Atanasova L."/>
            <person name="Karlsson M."/>
            <person name="Huettel B."/>
            <person name="Barry K.W."/>
            <person name="Haridas S."/>
            <person name="Chen C."/>
            <person name="Bauer D."/>
            <person name="Andreopoulos W."/>
            <person name="Pangilinan J."/>
            <person name="LaButti K."/>
            <person name="Riley R."/>
            <person name="Lipzen A."/>
            <person name="Clum A."/>
            <person name="Drula E."/>
            <person name="Henrissat B."/>
            <person name="Kohler A."/>
            <person name="Grigoriev I.V."/>
            <person name="Martin F.M."/>
            <person name="Hacquard S."/>
        </authorList>
    </citation>
    <scope>NUCLEOTIDE SEQUENCE</scope>
    <source>
        <strain evidence="9">MPI-CAGE-AT-0016</strain>
    </source>
</reference>
<protein>
    <submittedName>
        <fullName evidence="9">Transcriptional Coactivator p15-domain-containing protein</fullName>
    </submittedName>
</protein>
<dbReference type="Proteomes" id="UP000813385">
    <property type="component" value="Unassembled WGS sequence"/>
</dbReference>
<comment type="similarity">
    <text evidence="2">Belongs to the transcriptional coactivator PC4 family.</text>
</comment>
<dbReference type="GO" id="GO:0060261">
    <property type="term" value="P:positive regulation of transcription initiation by RNA polymerase II"/>
    <property type="evidence" value="ECO:0007669"/>
    <property type="project" value="InterPro"/>
</dbReference>
<dbReference type="Pfam" id="PF02229">
    <property type="entry name" value="PC4"/>
    <property type="match status" value="1"/>
</dbReference>
<comment type="caution">
    <text evidence="9">The sequence shown here is derived from an EMBL/GenBank/DDBJ whole genome shotgun (WGS) entry which is preliminary data.</text>
</comment>
<feature type="domain" description="Transcriptional coactivator p15 (PC4) C-terminal" evidence="8">
    <location>
        <begin position="47"/>
        <end position="98"/>
    </location>
</feature>
<feature type="region of interest" description="Disordered" evidence="7">
    <location>
        <begin position="1"/>
        <end position="42"/>
    </location>
</feature>
<evidence type="ECO:0000256" key="4">
    <source>
        <dbReference type="ARBA" id="ARBA00023125"/>
    </source>
</evidence>
<dbReference type="Gene3D" id="2.30.31.10">
    <property type="entry name" value="Transcriptional Coactivator Pc4, Chain A"/>
    <property type="match status" value="1"/>
</dbReference>
<feature type="region of interest" description="Disordered" evidence="7">
    <location>
        <begin position="106"/>
        <end position="155"/>
    </location>
</feature>
<organism evidence="9 10">
    <name type="scientific">Plectosphaerella cucumerina</name>
    <dbReference type="NCBI Taxonomy" id="40658"/>
    <lineage>
        <taxon>Eukaryota</taxon>
        <taxon>Fungi</taxon>
        <taxon>Dikarya</taxon>
        <taxon>Ascomycota</taxon>
        <taxon>Pezizomycotina</taxon>
        <taxon>Sordariomycetes</taxon>
        <taxon>Hypocreomycetidae</taxon>
        <taxon>Glomerellales</taxon>
        <taxon>Plectosphaerellaceae</taxon>
        <taxon>Plectosphaerella</taxon>
    </lineage>
</organism>
<name>A0A8K0TB02_9PEZI</name>
<sequence>MGAKGLKRSASRVESDEEETILPQTSKKTKTVTATGSGVDKDGNPFWELANKRRVGISKYKDTTMINIREYYEKDGDMLPGKKGISLTIPQYEALLKAIPHISDKLHSMGHGAEDSEDDGGAPTRPETVATKTKKLKSQKPTRSNFEATSDEDED</sequence>
<keyword evidence="6" id="KW-0539">Nucleus</keyword>
<proteinExistence type="inferred from homology"/>
<keyword evidence="4" id="KW-0238">DNA-binding</keyword>
<evidence type="ECO:0000313" key="9">
    <source>
        <dbReference type="EMBL" id="KAH7358287.1"/>
    </source>
</evidence>
<comment type="subcellular location">
    <subcellularLocation>
        <location evidence="1">Nucleus</location>
    </subcellularLocation>
</comment>
<dbReference type="AlphaFoldDB" id="A0A8K0TB02"/>
<gene>
    <name evidence="9" type="ORF">B0T11DRAFT_102007</name>
</gene>
<dbReference type="GO" id="GO:0003677">
    <property type="term" value="F:DNA binding"/>
    <property type="evidence" value="ECO:0007669"/>
    <property type="project" value="UniProtKB-KW"/>
</dbReference>
<dbReference type="GO" id="GO:0003713">
    <property type="term" value="F:transcription coactivator activity"/>
    <property type="evidence" value="ECO:0007669"/>
    <property type="project" value="InterPro"/>
</dbReference>
<evidence type="ECO:0000256" key="5">
    <source>
        <dbReference type="ARBA" id="ARBA00023163"/>
    </source>
</evidence>
<dbReference type="InterPro" id="IPR009044">
    <property type="entry name" value="ssDNA-bd_transcriptional_reg"/>
</dbReference>
<dbReference type="OrthoDB" id="2505440at2759"/>
<feature type="compositionally biased region" description="Basic residues" evidence="7">
    <location>
        <begin position="1"/>
        <end position="10"/>
    </location>
</feature>
<evidence type="ECO:0000256" key="1">
    <source>
        <dbReference type="ARBA" id="ARBA00004123"/>
    </source>
</evidence>
<evidence type="ECO:0000256" key="2">
    <source>
        <dbReference type="ARBA" id="ARBA00009001"/>
    </source>
</evidence>
<evidence type="ECO:0000256" key="3">
    <source>
        <dbReference type="ARBA" id="ARBA00023015"/>
    </source>
</evidence>
<dbReference type="PANTHER" id="PTHR13215">
    <property type="entry name" value="RNA POLYMERASE II TRANSCRIPTIONAL COACTIVATOR"/>
    <property type="match status" value="1"/>
</dbReference>
<accession>A0A8K0TB02</accession>
<keyword evidence="3" id="KW-0805">Transcription regulation</keyword>
<dbReference type="InterPro" id="IPR045125">
    <property type="entry name" value="Sub1/Tcp4-like"/>
</dbReference>
<feature type="compositionally biased region" description="Polar residues" evidence="7">
    <location>
        <begin position="22"/>
        <end position="36"/>
    </location>
</feature>
<evidence type="ECO:0000259" key="8">
    <source>
        <dbReference type="Pfam" id="PF02229"/>
    </source>
</evidence>
<evidence type="ECO:0000256" key="6">
    <source>
        <dbReference type="ARBA" id="ARBA00023242"/>
    </source>
</evidence>
<dbReference type="GO" id="GO:0005634">
    <property type="term" value="C:nucleus"/>
    <property type="evidence" value="ECO:0007669"/>
    <property type="project" value="UniProtKB-SubCell"/>
</dbReference>
<evidence type="ECO:0000256" key="7">
    <source>
        <dbReference type="SAM" id="MobiDB-lite"/>
    </source>
</evidence>
<keyword evidence="10" id="KW-1185">Reference proteome</keyword>
<keyword evidence="5" id="KW-0804">Transcription</keyword>
<dbReference type="SUPFAM" id="SSF54447">
    <property type="entry name" value="ssDNA-binding transcriptional regulator domain"/>
    <property type="match status" value="1"/>
</dbReference>